<dbReference type="PROSITE" id="PS50829">
    <property type="entry name" value="GYF"/>
    <property type="match status" value="1"/>
</dbReference>
<dbReference type="OrthoDB" id="6415790at2759"/>
<feature type="compositionally biased region" description="Polar residues" evidence="2">
    <location>
        <begin position="53"/>
        <end position="68"/>
    </location>
</feature>
<dbReference type="SUPFAM" id="SSF55277">
    <property type="entry name" value="GYF domain"/>
    <property type="match status" value="1"/>
</dbReference>
<feature type="region of interest" description="Disordered" evidence="2">
    <location>
        <begin position="1608"/>
        <end position="1646"/>
    </location>
</feature>
<feature type="region of interest" description="Disordered" evidence="2">
    <location>
        <begin position="1"/>
        <end position="259"/>
    </location>
</feature>
<proteinExistence type="predicted"/>
<dbReference type="SMART" id="SM00444">
    <property type="entry name" value="GYF"/>
    <property type="match status" value="1"/>
</dbReference>
<name>A0A5J9VZJ8_9POAL</name>
<feature type="region of interest" description="Disordered" evidence="2">
    <location>
        <begin position="1011"/>
        <end position="1180"/>
    </location>
</feature>
<feature type="compositionally biased region" description="Basic and acidic residues" evidence="2">
    <location>
        <begin position="90"/>
        <end position="221"/>
    </location>
</feature>
<dbReference type="Proteomes" id="UP000324897">
    <property type="component" value="Chromosome 4"/>
</dbReference>
<feature type="compositionally biased region" description="Basic and acidic residues" evidence="2">
    <location>
        <begin position="1396"/>
        <end position="1405"/>
    </location>
</feature>
<feature type="region of interest" description="Disordered" evidence="2">
    <location>
        <begin position="1204"/>
        <end position="1231"/>
    </location>
</feature>
<evidence type="ECO:0000313" key="5">
    <source>
        <dbReference type="Proteomes" id="UP000324897"/>
    </source>
</evidence>
<dbReference type="CDD" id="cd00072">
    <property type="entry name" value="GYF"/>
    <property type="match status" value="1"/>
</dbReference>
<feature type="compositionally biased region" description="Polar residues" evidence="2">
    <location>
        <begin position="1448"/>
        <end position="1458"/>
    </location>
</feature>
<feature type="compositionally biased region" description="Polar residues" evidence="2">
    <location>
        <begin position="1100"/>
        <end position="1118"/>
    </location>
</feature>
<feature type="compositionally biased region" description="Polar residues" evidence="2">
    <location>
        <begin position="1500"/>
        <end position="1521"/>
    </location>
</feature>
<accession>A0A5J9VZJ8</accession>
<dbReference type="Gramene" id="TVU41046">
    <property type="protein sequence ID" value="TVU41046"/>
    <property type="gene ID" value="EJB05_14536"/>
</dbReference>
<feature type="compositionally biased region" description="Basic and acidic residues" evidence="2">
    <location>
        <begin position="1066"/>
        <end position="1078"/>
    </location>
</feature>
<feature type="region of interest" description="Disordered" evidence="2">
    <location>
        <begin position="1275"/>
        <end position="1529"/>
    </location>
</feature>
<keyword evidence="1" id="KW-0175">Coiled coil</keyword>
<feature type="compositionally biased region" description="Polar residues" evidence="2">
    <location>
        <begin position="237"/>
        <end position="252"/>
    </location>
</feature>
<dbReference type="InterPro" id="IPR035445">
    <property type="entry name" value="GYF-like_dom_sf"/>
</dbReference>
<protein>
    <recommendedName>
        <fullName evidence="3">GYF domain-containing protein</fullName>
    </recommendedName>
</protein>
<sequence length="1674" mass="182239">MAAAPDRANADLSRRLAVDAPPTPQIFKEKQGMDTEIPLSPQWLMKVGENKDPTSQGIRSDGTKTPGNGENPGLSAKKKDVFRASVLDGETGRRDRWRDDEREPNSTHRWSRWRETDKEHGDTRKVERWSDDSSKYSVDGRRAPQERWGDSNNKEGNYDQRREKWSTRWGSNDKESENWRDRWGDSGKEGDASREKGFSHYGAHGKDGNSYDKDPERDDNMSRSWKSSYPLGRGRGDTSQYPSQAPQKSSATYGYGRGKLDNEISNLQSSRVKFTSGASAVSSGSSRPFQLGLLSDRPGGASGDRSAFRYSRMKLLDIYRTCDLTSFKIPVDSFEEVSGFMSEEALEPLALSAPVGDEAALLKAIEKGDIVNSGVHQASKDGSVGKASREDQPGGNEDYKGDSLGSFRGVPGNMDLPGRGESLRHGASTYVVPQRSQIAGEHRLGPSSEFGQQAPNFLNQERAVGMARVDGFVNPMQPHPIPESLSLYYKDPQGQIQGPFSGANIISWFEAGYFGIDLLVRVVNAPPDIPFLMLGDVMPHLRAKARPPPGFATSKPSDMLALETPSTGKFVISSDVHTGSAAAGIVDSGSRKDSAVEAQNRFLESLMSNNIHNHSAAMAGGSGTFGNIALGGGDSGNNMNYLLAQKALLERQNSAQNSVPYWSGDAIPAAQAHSKDIAPEASILHSKLQPPMADPSRQPLQSQNVDLLAMLHSKEKPQLHSGNSGLPLWSNYPEARNLNPNMRGVDLNQGTLNARQDLQNSQNVGIGAQQHSFMQQNRPTLAHLPPEKLLAEISQDPQLLNVLQQQYLMSQLQLQSQPPLTPQPQSQLSMLDKMLLLKQQQQQQQQQQQLQLQLQLEQQQKALLQHQHLLSHMVPQGHPSQQPDDSYGPRHPSLPSGDTLNLGLRRMQEGIEVDPKKPVGMQVGQQSSQSIMNMGDKDGIVISQISSGTLPLPHEIVGSVSKEGLSCLQMPEVFANVEPQSKATMVNPALNNYEQSVNQQEVKSREVYTGNMKAETSEKINSGTIGVPGDASKDVPQPPVAPRSDVLSDISKQVQEIKFSSEDAPDEVKVADTPETKKSEKKKKQKKKQAAADAGKGVSKTVSAQQSRQETEVNSSDIGGTKHDLPDDTEELFWGSPVRVENDIPPQNLSEEYSTNKAESESDPHAAANQRAWKPTQGPRPKSLLEIQAEEQLRAQRALAMENAKPAVPAASGPSIPWNGMATSSEQHFGGANKSLAGVESAGERNKRSQLHDLLAEEVLARSSIAETENISNASDAFFPPLSTSAQPNAPALDDNDFIEAKDKKSKKKATKTKGSTVKAPSPVGSFDPSPSAIAVPAEKGKSAKQAQQESEILPAPPSGPSFGDFVPWKSDANSVPAPAWSNDSAKMHKPLSLRDIQREEERRLGAVKQQAPLPTPAKLPMNQKNHGNASSWQASGSSPSKTVAPVQMSSNIPSRSKSSAEDDLFWGPSENSKQDKQQSEFPSLSSQSRSSMMKDQSSLNRQKSQGGRFPLSSTPANQSGKVKAEAANKQTEAMDFRDWCESEWLRLTGTNDTNFLEFCIKQSAVEAEMLLQENIGSLDRNHEFIDKFLNYKAFLSAEVIEMAFRAPSPRGPRGDGAARSNPAATARGGTSAEMELDSGGKKKGKKGKKVSAAVLGFNVVSNRIMMGEIQNVD</sequence>
<feature type="compositionally biased region" description="Basic and acidic residues" evidence="2">
    <location>
        <begin position="8"/>
        <end position="17"/>
    </location>
</feature>
<dbReference type="Pfam" id="PF02213">
    <property type="entry name" value="GYF"/>
    <property type="match status" value="1"/>
</dbReference>
<feature type="compositionally biased region" description="Basic residues" evidence="2">
    <location>
        <begin position="1079"/>
        <end position="1089"/>
    </location>
</feature>
<dbReference type="PANTHER" id="PTHR47471">
    <property type="entry name" value="GYF DOMAIN-CONTAINING PROTEIN"/>
    <property type="match status" value="1"/>
</dbReference>
<feature type="compositionally biased region" description="Low complexity" evidence="2">
    <location>
        <begin position="1480"/>
        <end position="1499"/>
    </location>
</feature>
<feature type="compositionally biased region" description="Basic and acidic residues" evidence="2">
    <location>
        <begin position="387"/>
        <end position="401"/>
    </location>
</feature>
<dbReference type="Gene3D" id="3.30.1490.40">
    <property type="match status" value="1"/>
</dbReference>
<reference evidence="4 5" key="1">
    <citation type="journal article" date="2019" name="Sci. Rep.">
        <title>A high-quality genome of Eragrostis curvula grass provides insights into Poaceae evolution and supports new strategies to enhance forage quality.</title>
        <authorList>
            <person name="Carballo J."/>
            <person name="Santos B.A.C.M."/>
            <person name="Zappacosta D."/>
            <person name="Garbus I."/>
            <person name="Selva J.P."/>
            <person name="Gallo C.A."/>
            <person name="Diaz A."/>
            <person name="Albertini E."/>
            <person name="Caccamo M."/>
            <person name="Echenique V."/>
        </authorList>
    </citation>
    <scope>NUCLEOTIDE SEQUENCE [LARGE SCALE GENOMIC DNA]</scope>
    <source>
        <strain evidence="5">cv. Victoria</strain>
        <tissue evidence="4">Leaf</tissue>
    </source>
</reference>
<feature type="region of interest" description="Disordered" evidence="2">
    <location>
        <begin position="374"/>
        <end position="421"/>
    </location>
</feature>
<feature type="coiled-coil region" evidence="1">
    <location>
        <begin position="837"/>
        <end position="867"/>
    </location>
</feature>
<feature type="region of interest" description="Disordered" evidence="2">
    <location>
        <begin position="874"/>
        <end position="900"/>
    </location>
</feature>
<dbReference type="InterPro" id="IPR003169">
    <property type="entry name" value="GYF"/>
</dbReference>
<evidence type="ECO:0000256" key="1">
    <source>
        <dbReference type="SAM" id="Coils"/>
    </source>
</evidence>
<evidence type="ECO:0000313" key="4">
    <source>
        <dbReference type="EMBL" id="TVU41046.1"/>
    </source>
</evidence>
<gene>
    <name evidence="4" type="ORF">EJB05_14536</name>
</gene>
<organism evidence="4 5">
    <name type="scientific">Eragrostis curvula</name>
    <name type="common">weeping love grass</name>
    <dbReference type="NCBI Taxonomy" id="38414"/>
    <lineage>
        <taxon>Eukaryota</taxon>
        <taxon>Viridiplantae</taxon>
        <taxon>Streptophyta</taxon>
        <taxon>Embryophyta</taxon>
        <taxon>Tracheophyta</taxon>
        <taxon>Spermatophyta</taxon>
        <taxon>Magnoliopsida</taxon>
        <taxon>Liliopsida</taxon>
        <taxon>Poales</taxon>
        <taxon>Poaceae</taxon>
        <taxon>PACMAD clade</taxon>
        <taxon>Chloridoideae</taxon>
        <taxon>Eragrostideae</taxon>
        <taxon>Eragrostidinae</taxon>
        <taxon>Eragrostis</taxon>
    </lineage>
</organism>
<comment type="caution">
    <text evidence="4">The sequence shown here is derived from an EMBL/GenBank/DDBJ whole genome shotgun (WGS) entry which is preliminary data.</text>
</comment>
<dbReference type="PANTHER" id="PTHR47471:SF1">
    <property type="entry name" value="PROTEIN ESSENTIAL FOR POTEXVIRUS ACCUMULATION 1"/>
    <property type="match status" value="1"/>
</dbReference>
<feature type="compositionally biased region" description="Low complexity" evidence="2">
    <location>
        <begin position="1431"/>
        <end position="1441"/>
    </location>
</feature>
<feature type="compositionally biased region" description="Polar residues" evidence="2">
    <location>
        <begin position="1145"/>
        <end position="1157"/>
    </location>
</feature>
<feature type="domain" description="GYF" evidence="3">
    <location>
        <begin position="484"/>
        <end position="535"/>
    </location>
</feature>
<dbReference type="EMBL" id="RWGY01000007">
    <property type="protein sequence ID" value="TVU41046.1"/>
    <property type="molecule type" value="Genomic_DNA"/>
</dbReference>
<evidence type="ECO:0000256" key="2">
    <source>
        <dbReference type="SAM" id="MobiDB-lite"/>
    </source>
</evidence>
<keyword evidence="5" id="KW-1185">Reference proteome</keyword>
<evidence type="ECO:0000259" key="3">
    <source>
        <dbReference type="PROSITE" id="PS50829"/>
    </source>
</evidence>